<dbReference type="HAMAP" id="MF_00086">
    <property type="entry name" value="S_AdoMet_synth1"/>
    <property type="match status" value="1"/>
</dbReference>
<name>A0ABS7VQ28_9HYPH</name>
<evidence type="ECO:0000256" key="2">
    <source>
        <dbReference type="ARBA" id="ARBA00009685"/>
    </source>
</evidence>
<feature type="region of interest" description="Flexible loop" evidence="10">
    <location>
        <begin position="102"/>
        <end position="112"/>
    </location>
</feature>
<evidence type="ECO:0000313" key="17">
    <source>
        <dbReference type="Proteomes" id="UP000704176"/>
    </source>
</evidence>
<evidence type="ECO:0000259" key="13">
    <source>
        <dbReference type="Pfam" id="PF00438"/>
    </source>
</evidence>
<feature type="binding site" description="in other chain" evidence="10">
    <location>
        <begin position="169"/>
        <end position="171"/>
    </location>
    <ligand>
        <name>ATP</name>
        <dbReference type="ChEBI" id="CHEBI:30616"/>
        <note>ligand shared between two neighboring subunits</note>
    </ligand>
</feature>
<dbReference type="Pfam" id="PF02773">
    <property type="entry name" value="S-AdoMet_synt_C"/>
    <property type="match status" value="1"/>
</dbReference>
<dbReference type="InterPro" id="IPR002133">
    <property type="entry name" value="S-AdoMet_synthetase"/>
</dbReference>
<dbReference type="PROSITE" id="PS00376">
    <property type="entry name" value="ADOMET_SYNTHASE_1"/>
    <property type="match status" value="1"/>
</dbReference>
<dbReference type="EMBL" id="JAIRBM010000008">
    <property type="protein sequence ID" value="MBZ6077067.1"/>
    <property type="molecule type" value="Genomic_DNA"/>
</dbReference>
<keyword evidence="6 10" id="KW-0547">Nucleotide-binding</keyword>
<keyword evidence="5 10" id="KW-0479">Metal-binding</keyword>
<feature type="binding site" evidence="10">
    <location>
        <position position="267"/>
    </location>
    <ligand>
        <name>ATP</name>
        <dbReference type="ChEBI" id="CHEBI:30616"/>
        <note>ligand shared between two neighboring subunits</note>
    </ligand>
</feature>
<evidence type="ECO:0000313" key="16">
    <source>
        <dbReference type="EMBL" id="MBZ6077067.1"/>
    </source>
</evidence>
<keyword evidence="10" id="KW-0963">Cytoplasm</keyword>
<dbReference type="InterPro" id="IPR022631">
    <property type="entry name" value="ADOMET_SYNTHASE_CS"/>
</dbReference>
<dbReference type="Pfam" id="PF02772">
    <property type="entry name" value="S-AdoMet_synt_M"/>
    <property type="match status" value="1"/>
</dbReference>
<dbReference type="RefSeq" id="WP_224313387.1">
    <property type="nucleotide sequence ID" value="NZ_JAIRBM010000008.1"/>
</dbReference>
<feature type="binding site" evidence="10">
    <location>
        <position position="244"/>
    </location>
    <ligand>
        <name>L-methionine</name>
        <dbReference type="ChEBI" id="CHEBI:57844"/>
        <note>ligand shared between two neighboring subunits</note>
    </ligand>
</feature>
<organism evidence="16 17">
    <name type="scientific">Microvirga puerhi</name>
    <dbReference type="NCBI Taxonomy" id="2876078"/>
    <lineage>
        <taxon>Bacteria</taxon>
        <taxon>Pseudomonadati</taxon>
        <taxon>Pseudomonadota</taxon>
        <taxon>Alphaproteobacteria</taxon>
        <taxon>Hyphomicrobiales</taxon>
        <taxon>Methylobacteriaceae</taxon>
        <taxon>Microvirga</taxon>
    </lineage>
</organism>
<comment type="subcellular location">
    <subcellularLocation>
        <location evidence="10 11">Cytoplasm</location>
    </subcellularLocation>
</comment>
<evidence type="ECO:0000256" key="4">
    <source>
        <dbReference type="ARBA" id="ARBA00022679"/>
    </source>
</evidence>
<comment type="pathway">
    <text evidence="1 10">Amino-acid biosynthesis; S-adenosyl-L-methionine biosynthesis; S-adenosyl-L-methionine from L-methionine: step 1/1.</text>
</comment>
<dbReference type="GO" id="GO:0004478">
    <property type="term" value="F:methionine adenosyltransferase activity"/>
    <property type="evidence" value="ECO:0007669"/>
    <property type="project" value="UniProtKB-EC"/>
</dbReference>
<reference evidence="16 17" key="1">
    <citation type="submission" date="2021-09" db="EMBL/GenBank/DDBJ databases">
        <title>The complete genome sequence of a new microorganism.</title>
        <authorList>
            <person name="Zi Z."/>
        </authorList>
    </citation>
    <scope>NUCLEOTIDE SEQUENCE [LARGE SCALE GENOMIC DNA]</scope>
    <source>
        <strain evidence="16 17">WGZ8</strain>
    </source>
</reference>
<evidence type="ECO:0000256" key="5">
    <source>
        <dbReference type="ARBA" id="ARBA00022723"/>
    </source>
</evidence>
<feature type="binding site" evidence="10">
    <location>
        <position position="271"/>
    </location>
    <ligand>
        <name>ATP</name>
        <dbReference type="ChEBI" id="CHEBI:30616"/>
        <note>ligand shared between two neighboring subunits</note>
    </ligand>
</feature>
<feature type="binding site" evidence="10">
    <location>
        <position position="244"/>
    </location>
    <ligand>
        <name>ATP</name>
        <dbReference type="ChEBI" id="CHEBI:30616"/>
        <note>ligand shared between two neighboring subunits</note>
    </ligand>
</feature>
<dbReference type="InterPro" id="IPR022629">
    <property type="entry name" value="S-AdoMet_synt_central"/>
</dbReference>
<feature type="binding site" description="in other chain" evidence="10">
    <location>
        <position position="58"/>
    </location>
    <ligand>
        <name>L-methionine</name>
        <dbReference type="ChEBI" id="CHEBI:57844"/>
        <note>ligand shared between two neighboring subunits</note>
    </ligand>
</feature>
<keyword evidence="7 10" id="KW-0067">ATP-binding</keyword>
<dbReference type="InterPro" id="IPR022628">
    <property type="entry name" value="S-AdoMet_synt_N"/>
</dbReference>
<feature type="binding site" description="in other chain" evidence="10">
    <location>
        <begin position="250"/>
        <end position="251"/>
    </location>
    <ligand>
        <name>ATP</name>
        <dbReference type="ChEBI" id="CHEBI:30616"/>
        <note>ligand shared between two neighboring subunits</note>
    </ligand>
</feature>
<sequence>MRRSSYLFTSESVSEGHPDKVCDRISDSVVDAYLAAEPEARVACETLATTNRVVIAGEVRGPESITKDRVIELTREAIKDIGYEQDGFHWKNADVAVYLHAQSAHIAQGVDAAGNKDEGAGDQGIMFGYACNETPELMPAPIFYAHKILEDLTHARKAKANGAAVLGPDAKSQVTVKYENGKPVGVTQIVLSTQHLDENLSSDDVREIVEPYIRKTLPSGWVSAETIWHVNPTGKFVIGGPDGDCGLTGRKIIVDTYGGAAPHGGGAFSGKDPTKVDRSAAYAARYLAKNVVAAGLADRCTLQLSYAIGVAKPLSIYVDLHGTGTVDESKLEAALMDVMDLSPRGIRTHLGLNKPIYARTSAYGHFGRKPDADGGFSWERTDLADALKTALV</sequence>
<protein>
    <recommendedName>
        <fullName evidence="10">S-adenosylmethionine synthase</fullName>
        <shortName evidence="10">AdoMet synthase</shortName>
        <ecNumber evidence="10">2.5.1.6</ecNumber>
    </recommendedName>
    <alternativeName>
        <fullName evidence="10">MAT</fullName>
    </alternativeName>
    <alternativeName>
        <fullName evidence="10">Methionine adenosyltransferase</fullName>
    </alternativeName>
</protein>
<comment type="function">
    <text evidence="10">Catalyzes the formation of S-adenosylmethionine (AdoMet) from methionine and ATP. The overall synthetic reaction is composed of two sequential steps, AdoMet formation and the subsequent tripolyphosphate hydrolysis which occurs prior to release of AdoMet from the enzyme.</text>
</comment>
<dbReference type="PROSITE" id="PS00377">
    <property type="entry name" value="ADOMET_SYNTHASE_2"/>
    <property type="match status" value="1"/>
</dbReference>
<keyword evidence="17" id="KW-1185">Reference proteome</keyword>
<dbReference type="EC" id="2.5.1.6" evidence="10"/>
<feature type="binding site" evidence="10">
    <location>
        <position position="19"/>
    </location>
    <ligand>
        <name>Mg(2+)</name>
        <dbReference type="ChEBI" id="CHEBI:18420"/>
    </ligand>
</feature>
<evidence type="ECO:0000256" key="7">
    <source>
        <dbReference type="ARBA" id="ARBA00022840"/>
    </source>
</evidence>
<evidence type="ECO:0000259" key="15">
    <source>
        <dbReference type="Pfam" id="PF02773"/>
    </source>
</evidence>
<evidence type="ECO:0000256" key="9">
    <source>
        <dbReference type="ARBA" id="ARBA00022958"/>
    </source>
</evidence>
<feature type="domain" description="S-adenosylmethionine synthetase C-terminal" evidence="15">
    <location>
        <begin position="238"/>
        <end position="380"/>
    </location>
</feature>
<keyword evidence="4 10" id="KW-0808">Transferase</keyword>
<feature type="binding site" description="in other chain" evidence="10">
    <location>
        <position position="102"/>
    </location>
    <ligand>
        <name>L-methionine</name>
        <dbReference type="ChEBI" id="CHEBI:57844"/>
        <note>ligand shared between two neighboring subunits</note>
    </ligand>
</feature>
<dbReference type="NCBIfam" id="TIGR01034">
    <property type="entry name" value="metK"/>
    <property type="match status" value="1"/>
</dbReference>
<proteinExistence type="inferred from homology"/>
<evidence type="ECO:0000256" key="3">
    <source>
        <dbReference type="ARBA" id="ARBA00022563"/>
    </source>
</evidence>
<feature type="domain" description="S-adenosylmethionine synthetase central" evidence="14">
    <location>
        <begin position="118"/>
        <end position="236"/>
    </location>
</feature>
<comment type="caution">
    <text evidence="16">The sequence shown here is derived from an EMBL/GenBank/DDBJ whole genome shotgun (WGS) entry which is preliminary data.</text>
</comment>
<evidence type="ECO:0000256" key="1">
    <source>
        <dbReference type="ARBA" id="ARBA00005224"/>
    </source>
</evidence>
<dbReference type="PANTHER" id="PTHR11964">
    <property type="entry name" value="S-ADENOSYLMETHIONINE SYNTHETASE"/>
    <property type="match status" value="1"/>
</dbReference>
<evidence type="ECO:0000256" key="10">
    <source>
        <dbReference type="HAMAP-Rule" id="MF_00086"/>
    </source>
</evidence>
<feature type="binding site" description="in other chain" evidence="10">
    <location>
        <begin position="235"/>
        <end position="236"/>
    </location>
    <ligand>
        <name>ATP</name>
        <dbReference type="ChEBI" id="CHEBI:30616"/>
        <note>ligand shared between two neighboring subunits</note>
    </ligand>
</feature>
<dbReference type="PIRSF" id="PIRSF000497">
    <property type="entry name" value="MAT"/>
    <property type="match status" value="1"/>
</dbReference>
<comment type="cofactor">
    <cofactor evidence="10">
        <name>K(+)</name>
        <dbReference type="ChEBI" id="CHEBI:29103"/>
    </cofactor>
    <text evidence="10">Binds 1 potassium ion per subunit.</text>
</comment>
<evidence type="ECO:0000256" key="11">
    <source>
        <dbReference type="RuleBase" id="RU000542"/>
    </source>
</evidence>
<comment type="cofactor">
    <cofactor evidence="10">
        <name>Mg(2+)</name>
        <dbReference type="ChEBI" id="CHEBI:18420"/>
    </cofactor>
    <text evidence="10">Binds 2 divalent ions per subunit.</text>
</comment>
<comment type="similarity">
    <text evidence="2 10 12">Belongs to the AdoMet synthase family.</text>
</comment>
<feature type="binding site" evidence="10">
    <location>
        <position position="45"/>
    </location>
    <ligand>
        <name>K(+)</name>
        <dbReference type="ChEBI" id="CHEBI:29103"/>
    </ligand>
</feature>
<accession>A0ABS7VQ28</accession>
<comment type="subunit">
    <text evidence="10">Homotetramer; dimer of dimers.</text>
</comment>
<evidence type="ECO:0000256" key="8">
    <source>
        <dbReference type="ARBA" id="ARBA00022842"/>
    </source>
</evidence>
<keyword evidence="8 10" id="KW-0460">Magnesium</keyword>
<keyword evidence="3 10" id="KW-0554">One-carbon metabolism</keyword>
<evidence type="ECO:0000256" key="6">
    <source>
        <dbReference type="ARBA" id="ARBA00022741"/>
    </source>
</evidence>
<dbReference type="Gene3D" id="3.30.300.10">
    <property type="match status" value="3"/>
</dbReference>
<dbReference type="CDD" id="cd18079">
    <property type="entry name" value="S-AdoMet_synt"/>
    <property type="match status" value="1"/>
</dbReference>
<evidence type="ECO:0000256" key="12">
    <source>
        <dbReference type="RuleBase" id="RU004462"/>
    </source>
</evidence>
<dbReference type="InterPro" id="IPR022636">
    <property type="entry name" value="S-AdoMet_synthetase_sfam"/>
</dbReference>
<dbReference type="InterPro" id="IPR022630">
    <property type="entry name" value="S-AdoMet_synt_C"/>
</dbReference>
<feature type="binding site" description="in other chain" evidence="10">
    <location>
        <position position="275"/>
    </location>
    <ligand>
        <name>L-methionine</name>
        <dbReference type="ChEBI" id="CHEBI:57844"/>
        <note>ligand shared between two neighboring subunits</note>
    </ligand>
</feature>
<keyword evidence="9 10" id="KW-0630">Potassium</keyword>
<feature type="binding site" description="in other chain" evidence="10">
    <location>
        <position position="17"/>
    </location>
    <ligand>
        <name>ATP</name>
        <dbReference type="ChEBI" id="CHEBI:30616"/>
        <note>ligand shared between two neighboring subunits</note>
    </ligand>
</feature>
<dbReference type="SUPFAM" id="SSF55973">
    <property type="entry name" value="S-adenosylmethionine synthetase"/>
    <property type="match status" value="3"/>
</dbReference>
<dbReference type="Pfam" id="PF00438">
    <property type="entry name" value="S-AdoMet_synt_N"/>
    <property type="match status" value="1"/>
</dbReference>
<comment type="catalytic activity">
    <reaction evidence="10">
        <text>L-methionine + ATP + H2O = S-adenosyl-L-methionine + phosphate + diphosphate</text>
        <dbReference type="Rhea" id="RHEA:21080"/>
        <dbReference type="ChEBI" id="CHEBI:15377"/>
        <dbReference type="ChEBI" id="CHEBI:30616"/>
        <dbReference type="ChEBI" id="CHEBI:33019"/>
        <dbReference type="ChEBI" id="CHEBI:43474"/>
        <dbReference type="ChEBI" id="CHEBI:57844"/>
        <dbReference type="ChEBI" id="CHEBI:59789"/>
        <dbReference type="EC" id="2.5.1.6"/>
    </reaction>
</comment>
<feature type="domain" description="S-adenosylmethionine synthetase N-terminal" evidence="13">
    <location>
        <begin position="6"/>
        <end position="104"/>
    </location>
</feature>
<dbReference type="Proteomes" id="UP000704176">
    <property type="component" value="Unassembled WGS sequence"/>
</dbReference>
<evidence type="ECO:0000259" key="14">
    <source>
        <dbReference type="Pfam" id="PF02772"/>
    </source>
</evidence>
<gene>
    <name evidence="10 16" type="primary">metK</name>
    <name evidence="16" type="ORF">K9B37_12345</name>
</gene>